<gene>
    <name evidence="1" type="ORF">Anapl_05597</name>
</gene>
<keyword evidence="2" id="KW-1185">Reference proteome</keyword>
<organism evidence="1 2">
    <name type="scientific">Anas platyrhynchos</name>
    <name type="common">Mallard</name>
    <name type="synonym">Anas boschas</name>
    <dbReference type="NCBI Taxonomy" id="8839"/>
    <lineage>
        <taxon>Eukaryota</taxon>
        <taxon>Metazoa</taxon>
        <taxon>Chordata</taxon>
        <taxon>Craniata</taxon>
        <taxon>Vertebrata</taxon>
        <taxon>Euteleostomi</taxon>
        <taxon>Archelosauria</taxon>
        <taxon>Archosauria</taxon>
        <taxon>Dinosauria</taxon>
        <taxon>Saurischia</taxon>
        <taxon>Theropoda</taxon>
        <taxon>Coelurosauria</taxon>
        <taxon>Aves</taxon>
        <taxon>Neognathae</taxon>
        <taxon>Galloanserae</taxon>
        <taxon>Anseriformes</taxon>
        <taxon>Anatidae</taxon>
        <taxon>Anatinae</taxon>
        <taxon>Anas</taxon>
    </lineage>
</organism>
<evidence type="ECO:0000313" key="1">
    <source>
        <dbReference type="EMBL" id="EOB01567.1"/>
    </source>
</evidence>
<dbReference type="EMBL" id="KB743073">
    <property type="protein sequence ID" value="EOB01567.1"/>
    <property type="molecule type" value="Genomic_DNA"/>
</dbReference>
<name>R0JWC8_ANAPL</name>
<dbReference type="AlphaFoldDB" id="R0JWC8"/>
<protein>
    <submittedName>
        <fullName evidence="1">Uncharacterized protein</fullName>
    </submittedName>
</protein>
<dbReference type="Proteomes" id="UP000296049">
    <property type="component" value="Unassembled WGS sequence"/>
</dbReference>
<evidence type="ECO:0000313" key="2">
    <source>
        <dbReference type="Proteomes" id="UP000296049"/>
    </source>
</evidence>
<accession>R0JWC8</accession>
<sequence>MCISLFCSRAQLIPFSVKLVFVFSSRDAVPDTVPVSPGKLGDVAFCIQVKNSYCFSYVTCFNPEVERDKGRLMPNVKDEPMDNFPPTV</sequence>
<reference evidence="2" key="1">
    <citation type="journal article" date="2013" name="Nat. Genet.">
        <title>The duck genome and transcriptome provide insight into an avian influenza virus reservoir species.</title>
        <authorList>
            <person name="Huang Y."/>
            <person name="Li Y."/>
            <person name="Burt D.W."/>
            <person name="Chen H."/>
            <person name="Zhang Y."/>
            <person name="Qian W."/>
            <person name="Kim H."/>
            <person name="Gan S."/>
            <person name="Zhao Y."/>
            <person name="Li J."/>
            <person name="Yi K."/>
            <person name="Feng H."/>
            <person name="Zhu P."/>
            <person name="Li B."/>
            <person name="Liu Q."/>
            <person name="Fairley S."/>
            <person name="Magor K.E."/>
            <person name="Du Z."/>
            <person name="Hu X."/>
            <person name="Goodman L."/>
            <person name="Tafer H."/>
            <person name="Vignal A."/>
            <person name="Lee T."/>
            <person name="Kim K.W."/>
            <person name="Sheng Z."/>
            <person name="An Y."/>
            <person name="Searle S."/>
            <person name="Herrero J."/>
            <person name="Groenen M.A."/>
            <person name="Crooijmans R.P."/>
            <person name="Faraut T."/>
            <person name="Cai Q."/>
            <person name="Webster R.G."/>
            <person name="Aldridge J.R."/>
            <person name="Warren W.C."/>
            <person name="Bartschat S."/>
            <person name="Kehr S."/>
            <person name="Marz M."/>
            <person name="Stadler P.F."/>
            <person name="Smith J."/>
            <person name="Kraus R.H."/>
            <person name="Zhao Y."/>
            <person name="Ren L."/>
            <person name="Fei J."/>
            <person name="Morisson M."/>
            <person name="Kaiser P."/>
            <person name="Griffin D.K."/>
            <person name="Rao M."/>
            <person name="Pitel F."/>
            <person name="Wang J."/>
            <person name="Li N."/>
        </authorList>
    </citation>
    <scope>NUCLEOTIDE SEQUENCE [LARGE SCALE GENOMIC DNA]</scope>
</reference>
<proteinExistence type="predicted"/>